<protein>
    <submittedName>
        <fullName evidence="1">Uncharacterized protein</fullName>
    </submittedName>
</protein>
<dbReference type="EMBL" id="GBEZ01010876">
    <property type="protein sequence ID" value="JAC74850.1"/>
    <property type="molecule type" value="Transcribed_RNA"/>
</dbReference>
<name>A0A061RVX2_9CHLO</name>
<dbReference type="AlphaFoldDB" id="A0A061RVX2"/>
<proteinExistence type="predicted"/>
<sequence>MKEKSPAFVLGLTRPEASKRSEVSDRKCEVFSEDTCSG</sequence>
<organism evidence="1">
    <name type="scientific">Tetraselmis sp. GSL018</name>
    <dbReference type="NCBI Taxonomy" id="582737"/>
    <lineage>
        <taxon>Eukaryota</taxon>
        <taxon>Viridiplantae</taxon>
        <taxon>Chlorophyta</taxon>
        <taxon>core chlorophytes</taxon>
        <taxon>Chlorodendrophyceae</taxon>
        <taxon>Chlorodendrales</taxon>
        <taxon>Chlorodendraceae</taxon>
        <taxon>Tetraselmis</taxon>
    </lineage>
</organism>
<gene>
    <name evidence="1" type="ORF">TSPGSL018_24822</name>
</gene>
<reference evidence="1" key="1">
    <citation type="submission" date="2014-05" db="EMBL/GenBank/DDBJ databases">
        <title>The transcriptome of the halophilic microalga Tetraselmis sp. GSL018 isolated from the Great Salt Lake, Utah.</title>
        <authorList>
            <person name="Jinkerson R.E."/>
            <person name="D'Adamo S."/>
            <person name="Posewitz M.C."/>
        </authorList>
    </citation>
    <scope>NUCLEOTIDE SEQUENCE</scope>
    <source>
        <strain evidence="1">GSL018</strain>
    </source>
</reference>
<accession>A0A061RVX2</accession>
<evidence type="ECO:0000313" key="1">
    <source>
        <dbReference type="EMBL" id="JAC74850.1"/>
    </source>
</evidence>